<keyword evidence="1 4" id="KW-0597">Phosphoprotein</keyword>
<keyword evidence="3" id="KW-0238">DNA-binding</keyword>
<evidence type="ECO:0000256" key="3">
    <source>
        <dbReference type="ARBA" id="ARBA00023125"/>
    </source>
</evidence>
<keyword evidence="2" id="KW-0902">Two-component regulatory system</keyword>
<dbReference type="SMART" id="SM00421">
    <property type="entry name" value="HTH_LUXR"/>
    <property type="match status" value="1"/>
</dbReference>
<dbReference type="Pfam" id="PF00072">
    <property type="entry name" value="Response_reg"/>
    <property type="match status" value="1"/>
</dbReference>
<feature type="modified residue" description="4-aspartylphosphate" evidence="4">
    <location>
        <position position="54"/>
    </location>
</feature>
<dbReference type="InterPro" id="IPR001789">
    <property type="entry name" value="Sig_transdc_resp-reg_receiver"/>
</dbReference>
<keyword evidence="8" id="KW-1185">Reference proteome</keyword>
<dbReference type="CDD" id="cd06170">
    <property type="entry name" value="LuxR_C_like"/>
    <property type="match status" value="1"/>
</dbReference>
<evidence type="ECO:0000256" key="4">
    <source>
        <dbReference type="PROSITE-ProRule" id="PRU00169"/>
    </source>
</evidence>
<dbReference type="InterPro" id="IPR016032">
    <property type="entry name" value="Sig_transdc_resp-reg_C-effctor"/>
</dbReference>
<dbReference type="AlphaFoldDB" id="A0AA50HPC6"/>
<dbReference type="PROSITE" id="PS50110">
    <property type="entry name" value="RESPONSE_REGULATORY"/>
    <property type="match status" value="1"/>
</dbReference>
<dbReference type="SUPFAM" id="SSF52172">
    <property type="entry name" value="CheY-like"/>
    <property type="match status" value="1"/>
</dbReference>
<dbReference type="InterPro" id="IPR058245">
    <property type="entry name" value="NreC/VraR/RcsB-like_REC"/>
</dbReference>
<dbReference type="PANTHER" id="PTHR45566:SF1">
    <property type="entry name" value="HTH-TYPE TRANSCRIPTIONAL REGULATOR YHJB-RELATED"/>
    <property type="match status" value="1"/>
</dbReference>
<dbReference type="PROSITE" id="PS50043">
    <property type="entry name" value="HTH_LUXR_2"/>
    <property type="match status" value="1"/>
</dbReference>
<dbReference type="PANTHER" id="PTHR45566">
    <property type="entry name" value="HTH-TYPE TRANSCRIPTIONAL REGULATOR YHJB-RELATED"/>
    <property type="match status" value="1"/>
</dbReference>
<dbReference type="InterPro" id="IPR000792">
    <property type="entry name" value="Tscrpt_reg_LuxR_C"/>
</dbReference>
<dbReference type="InterPro" id="IPR011006">
    <property type="entry name" value="CheY-like_superfamily"/>
</dbReference>
<dbReference type="InterPro" id="IPR051015">
    <property type="entry name" value="EvgA-like"/>
</dbReference>
<evidence type="ECO:0000259" key="6">
    <source>
        <dbReference type="PROSITE" id="PS50110"/>
    </source>
</evidence>
<gene>
    <name evidence="7" type="ORF">Q3V30_14880</name>
</gene>
<dbReference type="Gene3D" id="1.10.10.10">
    <property type="entry name" value="Winged helix-like DNA-binding domain superfamily/Winged helix DNA-binding domain"/>
    <property type="match status" value="1"/>
</dbReference>
<dbReference type="SMART" id="SM00448">
    <property type="entry name" value="REC"/>
    <property type="match status" value="1"/>
</dbReference>
<dbReference type="GO" id="GO:0006355">
    <property type="term" value="P:regulation of DNA-templated transcription"/>
    <property type="evidence" value="ECO:0007669"/>
    <property type="project" value="InterPro"/>
</dbReference>
<feature type="domain" description="HTH luxR-type" evidence="5">
    <location>
        <begin position="130"/>
        <end position="195"/>
    </location>
</feature>
<dbReference type="CDD" id="cd17535">
    <property type="entry name" value="REC_NarL-like"/>
    <property type="match status" value="1"/>
</dbReference>
<name>A0AA50HPC6_9GAMM</name>
<dbReference type="RefSeq" id="WP_306206893.1">
    <property type="nucleotide sequence ID" value="NZ_CP132353.1"/>
</dbReference>
<reference evidence="7 8" key="1">
    <citation type="submission" date="2023-07" db="EMBL/GenBank/DDBJ databases">
        <title>Pathogenic bacteria of pear tree diseases.</title>
        <authorList>
            <person name="Zhang Z."/>
            <person name="He L."/>
            <person name="Huang R."/>
        </authorList>
    </citation>
    <scope>NUCLEOTIDE SEQUENCE [LARGE SCALE GENOMIC DNA]</scope>
    <source>
        <strain evidence="7 8">DE2</strain>
    </source>
</reference>
<dbReference type="SUPFAM" id="SSF46894">
    <property type="entry name" value="C-terminal effector domain of the bipartite response regulators"/>
    <property type="match status" value="1"/>
</dbReference>
<accession>A0AA50HPC6</accession>
<dbReference type="PRINTS" id="PR00038">
    <property type="entry name" value="HTHLUXR"/>
</dbReference>
<evidence type="ECO:0000256" key="1">
    <source>
        <dbReference type="ARBA" id="ARBA00022553"/>
    </source>
</evidence>
<dbReference type="Gene3D" id="3.40.50.2300">
    <property type="match status" value="1"/>
</dbReference>
<evidence type="ECO:0000259" key="5">
    <source>
        <dbReference type="PROSITE" id="PS50043"/>
    </source>
</evidence>
<dbReference type="InterPro" id="IPR036388">
    <property type="entry name" value="WH-like_DNA-bd_sf"/>
</dbReference>
<dbReference type="KEGG" id="epi:Q3V30_14880"/>
<dbReference type="Proteomes" id="UP001228139">
    <property type="component" value="Chromosome"/>
</dbReference>
<dbReference type="GO" id="GO:0000160">
    <property type="term" value="P:phosphorelay signal transduction system"/>
    <property type="evidence" value="ECO:0007669"/>
    <property type="project" value="InterPro"/>
</dbReference>
<evidence type="ECO:0000256" key="2">
    <source>
        <dbReference type="ARBA" id="ARBA00023012"/>
    </source>
</evidence>
<dbReference type="EMBL" id="CP132353">
    <property type="protein sequence ID" value="WLS77753.1"/>
    <property type="molecule type" value="Genomic_DNA"/>
</dbReference>
<organism evidence="7 8">
    <name type="scientific">Erwinia pyri</name>
    <dbReference type="NCBI Taxonomy" id="3062598"/>
    <lineage>
        <taxon>Bacteria</taxon>
        <taxon>Pseudomonadati</taxon>
        <taxon>Pseudomonadota</taxon>
        <taxon>Gammaproteobacteria</taxon>
        <taxon>Enterobacterales</taxon>
        <taxon>Erwiniaceae</taxon>
        <taxon>Erwinia</taxon>
    </lineage>
</organism>
<sequence length="195" mass="21030">MVTLLLIDDHPLVQVALEAALSRAPVPFHLLAVEEENRAREVLSAQKVDVVVLDIGLPDGDGLQLLKYIRRHFPALPVIVYSAQEERLYQRLAEAAGATGYVAKRQPMVQLLSAILAVLGGQQAFPASSGDVTTSVLTSKEQQILGLLAKGLSNLQIAAQLNISNKTVSTHKKNIMDKTGASSVVELAGFWKSQQ</sequence>
<dbReference type="GO" id="GO:0003677">
    <property type="term" value="F:DNA binding"/>
    <property type="evidence" value="ECO:0007669"/>
    <property type="project" value="UniProtKB-KW"/>
</dbReference>
<feature type="domain" description="Response regulatory" evidence="6">
    <location>
        <begin position="3"/>
        <end position="119"/>
    </location>
</feature>
<dbReference type="PROSITE" id="PS00622">
    <property type="entry name" value="HTH_LUXR_1"/>
    <property type="match status" value="1"/>
</dbReference>
<dbReference type="Pfam" id="PF00196">
    <property type="entry name" value="GerE"/>
    <property type="match status" value="1"/>
</dbReference>
<proteinExistence type="predicted"/>
<protein>
    <submittedName>
        <fullName evidence="7">Response regulator transcription factor</fullName>
    </submittedName>
</protein>
<evidence type="ECO:0000313" key="8">
    <source>
        <dbReference type="Proteomes" id="UP001228139"/>
    </source>
</evidence>
<evidence type="ECO:0000313" key="7">
    <source>
        <dbReference type="EMBL" id="WLS77753.1"/>
    </source>
</evidence>